<reference evidence="3 4" key="1">
    <citation type="submission" date="2013-03" db="EMBL/GenBank/DDBJ databases">
        <title>The Genome Sequence of Cladophialophora psammophila CBS 110553.</title>
        <authorList>
            <consortium name="The Broad Institute Genomics Platform"/>
            <person name="Cuomo C."/>
            <person name="de Hoog S."/>
            <person name="Gorbushina A."/>
            <person name="Walker B."/>
            <person name="Young S.K."/>
            <person name="Zeng Q."/>
            <person name="Gargeya S."/>
            <person name="Fitzgerald M."/>
            <person name="Haas B."/>
            <person name="Abouelleil A."/>
            <person name="Allen A.W."/>
            <person name="Alvarado L."/>
            <person name="Arachchi H.M."/>
            <person name="Berlin A.M."/>
            <person name="Chapman S.B."/>
            <person name="Gainer-Dewar J."/>
            <person name="Goldberg J."/>
            <person name="Griggs A."/>
            <person name="Gujja S."/>
            <person name="Hansen M."/>
            <person name="Howarth C."/>
            <person name="Imamovic A."/>
            <person name="Ireland A."/>
            <person name="Larimer J."/>
            <person name="McCowan C."/>
            <person name="Murphy C."/>
            <person name="Pearson M."/>
            <person name="Poon T.W."/>
            <person name="Priest M."/>
            <person name="Roberts A."/>
            <person name="Saif S."/>
            <person name="Shea T."/>
            <person name="Sisk P."/>
            <person name="Sykes S."/>
            <person name="Wortman J."/>
            <person name="Nusbaum C."/>
            <person name="Birren B."/>
        </authorList>
    </citation>
    <scope>NUCLEOTIDE SEQUENCE [LARGE SCALE GENOMIC DNA]</scope>
    <source>
        <strain evidence="3 4">CBS 110553</strain>
    </source>
</reference>
<dbReference type="GeneID" id="19190920"/>
<dbReference type="PROSITE" id="PS50005">
    <property type="entry name" value="TPR"/>
    <property type="match status" value="1"/>
</dbReference>
<evidence type="ECO:0000259" key="2">
    <source>
        <dbReference type="Pfam" id="PF14420"/>
    </source>
</evidence>
<dbReference type="SUPFAM" id="SSF48452">
    <property type="entry name" value="TPR-like"/>
    <property type="match status" value="1"/>
</dbReference>
<evidence type="ECO:0000256" key="1">
    <source>
        <dbReference type="PROSITE-ProRule" id="PRU00339"/>
    </source>
</evidence>
<keyword evidence="1" id="KW-0802">TPR repeat</keyword>
<dbReference type="AlphaFoldDB" id="W9WZN2"/>
<gene>
    <name evidence="3" type="ORF">A1O5_06208</name>
</gene>
<dbReference type="EMBL" id="AMGX01000009">
    <property type="protein sequence ID" value="EXJ70141.1"/>
    <property type="molecule type" value="Genomic_DNA"/>
</dbReference>
<dbReference type="SMART" id="SM00028">
    <property type="entry name" value="TPR"/>
    <property type="match status" value="2"/>
</dbReference>
<dbReference type="Pfam" id="PF14420">
    <property type="entry name" value="Clr5"/>
    <property type="match status" value="1"/>
</dbReference>
<dbReference type="InterPro" id="IPR019734">
    <property type="entry name" value="TPR_rpt"/>
</dbReference>
<feature type="domain" description="Clr5" evidence="2">
    <location>
        <begin position="42"/>
        <end position="111"/>
    </location>
</feature>
<dbReference type="InterPro" id="IPR011990">
    <property type="entry name" value="TPR-like_helical_dom_sf"/>
</dbReference>
<dbReference type="STRING" id="1182543.W9WZN2"/>
<dbReference type="eggNOG" id="ENOG502R0TM">
    <property type="taxonomic scope" value="Eukaryota"/>
</dbReference>
<dbReference type="OrthoDB" id="309640at2759"/>
<dbReference type="Proteomes" id="UP000019471">
    <property type="component" value="Unassembled WGS sequence"/>
</dbReference>
<evidence type="ECO:0000313" key="4">
    <source>
        <dbReference type="Proteomes" id="UP000019471"/>
    </source>
</evidence>
<name>W9WZN2_9EURO</name>
<dbReference type="RefSeq" id="XP_007744993.1">
    <property type="nucleotide sequence ID" value="XM_007746803.1"/>
</dbReference>
<dbReference type="Pfam" id="PF13424">
    <property type="entry name" value="TPR_12"/>
    <property type="match status" value="1"/>
</dbReference>
<keyword evidence="4" id="KW-1185">Reference proteome</keyword>
<comment type="caution">
    <text evidence="3">The sequence shown here is derived from an EMBL/GenBank/DDBJ whole genome shotgun (WGS) entry which is preliminary data.</text>
</comment>
<accession>W9WZN2</accession>
<dbReference type="Gene3D" id="1.25.40.10">
    <property type="entry name" value="Tetratricopeptide repeat domain"/>
    <property type="match status" value="1"/>
</dbReference>
<organism evidence="3 4">
    <name type="scientific">Cladophialophora psammophila CBS 110553</name>
    <dbReference type="NCBI Taxonomy" id="1182543"/>
    <lineage>
        <taxon>Eukaryota</taxon>
        <taxon>Fungi</taxon>
        <taxon>Dikarya</taxon>
        <taxon>Ascomycota</taxon>
        <taxon>Pezizomycotina</taxon>
        <taxon>Eurotiomycetes</taxon>
        <taxon>Chaetothyriomycetidae</taxon>
        <taxon>Chaetothyriales</taxon>
        <taxon>Herpotrichiellaceae</taxon>
        <taxon>Cladophialophora</taxon>
    </lineage>
</organism>
<proteinExistence type="predicted"/>
<sequence length="511" mass="58494">MARPVRTGLEAEQPFVVTAVLRCESLQAMTPPTRSAYPPSLADWEEHKPIIQHLYVREGRNLSEVQRTLCQKYHFKASYGGQLLRSLFSTLLISSRCRSYKNKLRSWGIRKYYRGGTPQSNLPGILFDPDTALVSSFNSDISTGQTQYEDDDRVTISTAGLLRDGFPKLVGFGHESPVLSFIKDQINDAADSIVLAAEAFITSFSDIMTPPPLDPSDTSIKQIKPFRRRKDYIWTQFQHGLNLLEQGEVQNAFADFQRGCAMAEEYLIRPSEYTLVSLLLVMGNRRWNRHRQVWESVLQFMSSMSAKALGNQHPLTHIMSRVVDWNTMRGVAQPCLNAMLDLYRRTRLLGPAHPDVLLLQQTRSVELMRAGEFERSESLIHECCRVSRHVYGASSLATRICLRRLGNLYVEQGRWDDAESAFETILALDSQENSYQGPVHESSIFTCQNLSLVNCRRGDLEKSDYWARQELDLALKIYGPDDEYYVDCVRRRDARLNGEPEQKWFSWLEVS</sequence>
<feature type="repeat" description="TPR" evidence="1">
    <location>
        <begin position="399"/>
        <end position="432"/>
    </location>
</feature>
<dbReference type="HOGENOM" id="CLU_528920_0_0_1"/>
<evidence type="ECO:0000313" key="3">
    <source>
        <dbReference type="EMBL" id="EXJ70141.1"/>
    </source>
</evidence>
<dbReference type="InterPro" id="IPR025676">
    <property type="entry name" value="Clr5_dom"/>
</dbReference>
<protein>
    <recommendedName>
        <fullName evidence="2">Clr5 domain-containing protein</fullName>
    </recommendedName>
</protein>